<dbReference type="OrthoDB" id="6418377at2759"/>
<name>A0A6S7GD53_PARCT</name>
<keyword evidence="2" id="KW-1185">Reference proteome</keyword>
<evidence type="ECO:0000313" key="1">
    <source>
        <dbReference type="EMBL" id="CAB3989928.1"/>
    </source>
</evidence>
<dbReference type="InterPro" id="IPR051237">
    <property type="entry name" value="Ferric-chelate_Red/DefProt"/>
</dbReference>
<dbReference type="InterPro" id="IPR042307">
    <property type="entry name" value="Reeler_sf"/>
</dbReference>
<gene>
    <name evidence="1" type="ORF">PACLA_8A030197</name>
</gene>
<comment type="caution">
    <text evidence="1">The sequence shown here is derived from an EMBL/GenBank/DDBJ whole genome shotgun (WGS) entry which is preliminary data.</text>
</comment>
<proteinExistence type="predicted"/>
<dbReference type="Proteomes" id="UP001152795">
    <property type="component" value="Unassembled WGS sequence"/>
</dbReference>
<dbReference type="Pfam" id="PF02014">
    <property type="entry name" value="Reeler"/>
    <property type="match status" value="1"/>
</dbReference>
<accession>A0A6S7GD53</accession>
<dbReference type="CDD" id="cd08544">
    <property type="entry name" value="Reeler"/>
    <property type="match status" value="1"/>
</dbReference>
<dbReference type="PANTHER" id="PTHR45828:SF33">
    <property type="entry name" value="DOMON DOMAIN-CONTAINING PROTEIN"/>
    <property type="match status" value="1"/>
</dbReference>
<dbReference type="GO" id="GO:0016020">
    <property type="term" value="C:membrane"/>
    <property type="evidence" value="ECO:0007669"/>
    <property type="project" value="TreeGrafter"/>
</dbReference>
<dbReference type="PROSITE" id="PS51019">
    <property type="entry name" value="REELIN"/>
    <property type="match status" value="1"/>
</dbReference>
<organism evidence="1 2">
    <name type="scientific">Paramuricea clavata</name>
    <name type="common">Red gorgonian</name>
    <name type="synonym">Violescent sea-whip</name>
    <dbReference type="NCBI Taxonomy" id="317549"/>
    <lineage>
        <taxon>Eukaryota</taxon>
        <taxon>Metazoa</taxon>
        <taxon>Cnidaria</taxon>
        <taxon>Anthozoa</taxon>
        <taxon>Octocorallia</taxon>
        <taxon>Malacalcyonacea</taxon>
        <taxon>Plexauridae</taxon>
        <taxon>Paramuricea</taxon>
    </lineage>
</organism>
<dbReference type="AlphaFoldDB" id="A0A6S7GD53"/>
<dbReference type="PANTHER" id="PTHR45828">
    <property type="entry name" value="CYTOCHROME B561/FERRIC REDUCTASE TRANSMEMBRANE"/>
    <property type="match status" value="1"/>
</dbReference>
<dbReference type="Gene3D" id="2.60.40.4060">
    <property type="entry name" value="Reeler domain"/>
    <property type="match status" value="1"/>
</dbReference>
<evidence type="ECO:0000313" key="2">
    <source>
        <dbReference type="Proteomes" id="UP001152795"/>
    </source>
</evidence>
<sequence length="210" mass="22706">MNQLFLLCAFVPLFYRLANALPTGAPAGTCITMMPSVGKHGPAQDTMAPYVIQVDKTYYSENGTVKVYIKVCGNTVIGGFLIEAREEGKAIPLGNFSKIPQKTKHLNCTSSNAETALAAVTHSEVLGENNMLSFEWKPSTMTTGKIYFVATIAKDRPTYWLGVKSVVLQKMTPGMKHAKLDNPKCPGGNGAIFTVNIVLLVLAMSANLFI</sequence>
<dbReference type="EMBL" id="CACRXK020001571">
    <property type="protein sequence ID" value="CAB3989928.1"/>
    <property type="molecule type" value="Genomic_DNA"/>
</dbReference>
<dbReference type="InterPro" id="IPR002861">
    <property type="entry name" value="Reeler_dom"/>
</dbReference>
<reference evidence="1" key="1">
    <citation type="submission" date="2020-04" db="EMBL/GenBank/DDBJ databases">
        <authorList>
            <person name="Alioto T."/>
            <person name="Alioto T."/>
            <person name="Gomez Garrido J."/>
        </authorList>
    </citation>
    <scope>NUCLEOTIDE SEQUENCE</scope>
    <source>
        <strain evidence="1">A484AB</strain>
    </source>
</reference>
<protein>
    <submittedName>
        <fullName evidence="1">Uncharacterized protein</fullName>
    </submittedName>
</protein>